<dbReference type="InterPro" id="IPR027417">
    <property type="entry name" value="P-loop_NTPase"/>
</dbReference>
<dbReference type="CDD" id="cd18139">
    <property type="entry name" value="HLD_clamp_RarA"/>
    <property type="match status" value="1"/>
</dbReference>
<dbReference type="InterPro" id="IPR051314">
    <property type="entry name" value="AAA_ATPase_RarA/MGS1/WRNIP1"/>
</dbReference>
<dbReference type="InterPro" id="IPR021886">
    <property type="entry name" value="MgsA_C"/>
</dbReference>
<evidence type="ECO:0000259" key="7">
    <source>
        <dbReference type="SMART" id="SM00382"/>
    </source>
</evidence>
<comment type="similarity">
    <text evidence="2">Belongs to the AAA ATPase family. RarA/MGS1/WRNIP1 subfamily.</text>
</comment>
<accession>A0A7T0C3X3</accession>
<dbReference type="Gene3D" id="1.10.3710.10">
    <property type="entry name" value="DNA polymerase III clamp loader subunits, C-terminal domain"/>
    <property type="match status" value="1"/>
</dbReference>
<dbReference type="Pfam" id="PF00004">
    <property type="entry name" value="AAA"/>
    <property type="match status" value="1"/>
</dbReference>
<dbReference type="SMART" id="SM00382">
    <property type="entry name" value="AAA"/>
    <property type="match status" value="1"/>
</dbReference>
<dbReference type="SUPFAM" id="SSF52540">
    <property type="entry name" value="P-loop containing nucleoside triphosphate hydrolases"/>
    <property type="match status" value="1"/>
</dbReference>
<dbReference type="Pfam" id="PF16193">
    <property type="entry name" value="AAA_assoc_2"/>
    <property type="match status" value="1"/>
</dbReference>
<keyword evidence="6" id="KW-0067">ATP-binding</keyword>
<sequence length="432" mass="48080">MELFPEFEMQDEARPSPLADRMRPRNLEDVLGHDPVLGENKPLRKLIQKNSNLSFILWGPPGSGKTSIARMAANLSNAEFFEISAVNAGVSDIRKVIALADKLWKNSRRRALLFIDEIHRFNKAQQDSILPYIENGSLRLIGSTTENPSFEVIPALRSRCQIFRLEYLSSSVIRQILDQAIADPVRGLGQWKPKFQEAALGLIVDYANGDARRALNALEAAADWARSEVGESAEIDAETVQGILQKSAVLYDKGGTEHYDHASAYQKSLRGSDPDAAIYWLAKMIAGGEDPRFIIRRLLVTAAEDVGNADPQAFLLAHAAAQAVEKLGWPEARIPLAQATIYVANAPKDNSAICAVDEALSDIQGKGLSFPVPEHLRDTHYQDAKKRYGYGKEYKYPHDYPGNYVEQEYLPNELKGRKYVSSKTQKEEKGSK</sequence>
<dbReference type="FunFam" id="1.20.272.10:FF:000001">
    <property type="entry name" value="Putative AAA family ATPase"/>
    <property type="match status" value="1"/>
</dbReference>
<dbReference type="InterPro" id="IPR008921">
    <property type="entry name" value="DNA_pol3_clamp-load_cplx_C"/>
</dbReference>
<dbReference type="InterPro" id="IPR003959">
    <property type="entry name" value="ATPase_AAA_core"/>
</dbReference>
<dbReference type="InterPro" id="IPR003593">
    <property type="entry name" value="AAA+_ATPase"/>
</dbReference>
<evidence type="ECO:0000313" key="9">
    <source>
        <dbReference type="Proteomes" id="UP000594464"/>
    </source>
</evidence>
<dbReference type="Gene3D" id="1.20.272.10">
    <property type="match status" value="1"/>
</dbReference>
<name>A0A7T0C3X3_9BACT</name>
<dbReference type="AlphaFoldDB" id="A0A7T0C3X3"/>
<dbReference type="InterPro" id="IPR032423">
    <property type="entry name" value="AAA_assoc_2"/>
</dbReference>
<dbReference type="Gene3D" id="1.10.8.60">
    <property type="match status" value="1"/>
</dbReference>
<evidence type="ECO:0000256" key="4">
    <source>
        <dbReference type="ARBA" id="ARBA00022705"/>
    </source>
</evidence>
<evidence type="ECO:0000256" key="5">
    <source>
        <dbReference type="ARBA" id="ARBA00022741"/>
    </source>
</evidence>
<dbReference type="CDD" id="cd00009">
    <property type="entry name" value="AAA"/>
    <property type="match status" value="1"/>
</dbReference>
<evidence type="ECO:0000256" key="1">
    <source>
        <dbReference type="ARBA" id="ARBA00002393"/>
    </source>
</evidence>
<evidence type="ECO:0000256" key="3">
    <source>
        <dbReference type="ARBA" id="ARBA00020776"/>
    </source>
</evidence>
<dbReference type="FunFam" id="3.40.50.300:FF:000137">
    <property type="entry name" value="Replication-associated recombination protein A"/>
    <property type="match status" value="1"/>
</dbReference>
<dbReference type="KEGG" id="nva:G3M78_12170"/>
<dbReference type="PANTHER" id="PTHR13779:SF7">
    <property type="entry name" value="ATPASE WRNIP1"/>
    <property type="match status" value="1"/>
</dbReference>
<dbReference type="GO" id="GO:0006261">
    <property type="term" value="P:DNA-templated DNA replication"/>
    <property type="evidence" value="ECO:0007669"/>
    <property type="project" value="TreeGrafter"/>
</dbReference>
<dbReference type="GO" id="GO:0000731">
    <property type="term" value="P:DNA synthesis involved in DNA repair"/>
    <property type="evidence" value="ECO:0007669"/>
    <property type="project" value="TreeGrafter"/>
</dbReference>
<dbReference type="Proteomes" id="UP000594464">
    <property type="component" value="Chromosome"/>
</dbReference>
<dbReference type="GO" id="GO:0016887">
    <property type="term" value="F:ATP hydrolysis activity"/>
    <property type="evidence" value="ECO:0007669"/>
    <property type="project" value="InterPro"/>
</dbReference>
<organism evidence="8 9">
    <name type="scientific">Candidatus Nitrohelix vancouverensis</name>
    <dbReference type="NCBI Taxonomy" id="2705534"/>
    <lineage>
        <taxon>Bacteria</taxon>
        <taxon>Pseudomonadati</taxon>
        <taxon>Nitrospinota/Tectimicrobiota group</taxon>
        <taxon>Nitrospinota</taxon>
        <taxon>Nitrospinia</taxon>
        <taxon>Nitrospinales</taxon>
        <taxon>Nitrospinaceae</taxon>
        <taxon>Candidatus Nitrohelix</taxon>
    </lineage>
</organism>
<keyword evidence="4" id="KW-0235">DNA replication</keyword>
<dbReference type="GO" id="GO:0003677">
    <property type="term" value="F:DNA binding"/>
    <property type="evidence" value="ECO:0007669"/>
    <property type="project" value="InterPro"/>
</dbReference>
<evidence type="ECO:0000256" key="2">
    <source>
        <dbReference type="ARBA" id="ARBA00008959"/>
    </source>
</evidence>
<dbReference type="GO" id="GO:0008047">
    <property type="term" value="F:enzyme activator activity"/>
    <property type="evidence" value="ECO:0007669"/>
    <property type="project" value="TreeGrafter"/>
</dbReference>
<evidence type="ECO:0000313" key="8">
    <source>
        <dbReference type="EMBL" id="QPJ66107.1"/>
    </source>
</evidence>
<protein>
    <recommendedName>
        <fullName evidence="3">Replication-associated recombination protein A</fullName>
    </recommendedName>
</protein>
<dbReference type="EMBL" id="CP048620">
    <property type="protein sequence ID" value="QPJ66107.1"/>
    <property type="molecule type" value="Genomic_DNA"/>
</dbReference>
<dbReference type="GO" id="GO:0005524">
    <property type="term" value="F:ATP binding"/>
    <property type="evidence" value="ECO:0007669"/>
    <property type="project" value="UniProtKB-KW"/>
</dbReference>
<comment type="function">
    <text evidence="1">DNA-dependent ATPase that plays important roles in cellular responses to stalled DNA replication processes.</text>
</comment>
<reference evidence="9" key="1">
    <citation type="submission" date="2020-02" db="EMBL/GenBank/DDBJ databases">
        <title>Genomic and physiological characterization of two novel Nitrospinaceae genera.</title>
        <authorList>
            <person name="Mueller A.J."/>
            <person name="Jung M.-Y."/>
            <person name="Strachan C.R."/>
            <person name="Herbold C.W."/>
            <person name="Kirkegaard R.H."/>
            <person name="Daims H."/>
        </authorList>
    </citation>
    <scope>NUCLEOTIDE SEQUENCE [LARGE SCALE GENOMIC DNA]</scope>
</reference>
<evidence type="ECO:0000256" key="6">
    <source>
        <dbReference type="ARBA" id="ARBA00022840"/>
    </source>
</evidence>
<dbReference type="Gene3D" id="3.40.50.300">
    <property type="entry name" value="P-loop containing nucleotide triphosphate hydrolases"/>
    <property type="match status" value="1"/>
</dbReference>
<proteinExistence type="inferred from homology"/>
<gene>
    <name evidence="8" type="ORF">G3M78_12170</name>
</gene>
<dbReference type="PANTHER" id="PTHR13779">
    <property type="entry name" value="WERNER HELICASE-INTERACTING PROTEIN 1 FAMILY MEMBER"/>
    <property type="match status" value="1"/>
</dbReference>
<feature type="domain" description="AAA+ ATPase" evidence="7">
    <location>
        <begin position="51"/>
        <end position="168"/>
    </location>
</feature>
<dbReference type="Pfam" id="PF12002">
    <property type="entry name" value="MgsA_C"/>
    <property type="match status" value="1"/>
</dbReference>
<keyword evidence="5" id="KW-0547">Nucleotide-binding</keyword>
<dbReference type="GO" id="GO:0017116">
    <property type="term" value="F:single-stranded DNA helicase activity"/>
    <property type="evidence" value="ECO:0007669"/>
    <property type="project" value="TreeGrafter"/>
</dbReference>
<dbReference type="SUPFAM" id="SSF48019">
    <property type="entry name" value="post-AAA+ oligomerization domain-like"/>
    <property type="match status" value="1"/>
</dbReference>